<comment type="subcellular location">
    <subcellularLocation>
        <location evidence="1">Cytoplasm</location>
        <location evidence="1">Cytoskeleton</location>
    </subcellularLocation>
</comment>
<keyword evidence="3" id="KW-0132">Cell division</keyword>
<feature type="region of interest" description="Disordered" evidence="14">
    <location>
        <begin position="1"/>
        <end position="80"/>
    </location>
</feature>
<feature type="region of interest" description="Disordered" evidence="14">
    <location>
        <begin position="293"/>
        <end position="333"/>
    </location>
</feature>
<feature type="region of interest" description="Disordered" evidence="14">
    <location>
        <begin position="587"/>
        <end position="607"/>
    </location>
</feature>
<evidence type="ECO:0000256" key="13">
    <source>
        <dbReference type="SAM" id="Coils"/>
    </source>
</evidence>
<feature type="compositionally biased region" description="Basic residues" evidence="14">
    <location>
        <begin position="24"/>
        <end position="35"/>
    </location>
</feature>
<evidence type="ECO:0000256" key="6">
    <source>
        <dbReference type="ARBA" id="ARBA00022776"/>
    </source>
</evidence>
<protein>
    <submittedName>
        <fullName evidence="18">Uncharacterized protein LOC107218539 isoform X1</fullName>
    </submittedName>
</protein>
<feature type="coiled-coil region" evidence="13">
    <location>
        <begin position="608"/>
        <end position="681"/>
    </location>
</feature>
<evidence type="ECO:0000256" key="12">
    <source>
        <dbReference type="PROSITE-ProRule" id="PRU00283"/>
    </source>
</evidence>
<dbReference type="PRINTS" id="PR00380">
    <property type="entry name" value="KINESINHEAVY"/>
</dbReference>
<dbReference type="GeneID" id="107218539"/>
<feature type="region of interest" description="Disordered" evidence="14">
    <location>
        <begin position="468"/>
        <end position="554"/>
    </location>
</feature>
<dbReference type="InterPro" id="IPR027640">
    <property type="entry name" value="Kinesin-like_fam"/>
</dbReference>
<feature type="compositionally biased region" description="Low complexity" evidence="14">
    <location>
        <begin position="598"/>
        <end position="607"/>
    </location>
</feature>
<evidence type="ECO:0000256" key="7">
    <source>
        <dbReference type="ARBA" id="ARBA00022840"/>
    </source>
</evidence>
<dbReference type="SMART" id="SM00129">
    <property type="entry name" value="KISc"/>
    <property type="match status" value="1"/>
</dbReference>
<keyword evidence="7 12" id="KW-0067">ATP-binding</keyword>
<evidence type="ECO:0000256" key="14">
    <source>
        <dbReference type="SAM" id="MobiDB-lite"/>
    </source>
</evidence>
<keyword evidence="10" id="KW-0206">Cytoskeleton</keyword>
<keyword evidence="4" id="KW-0493">Microtubule</keyword>
<feature type="transmembrane region" description="Helical" evidence="15">
    <location>
        <begin position="1523"/>
        <end position="1544"/>
    </location>
</feature>
<dbReference type="InterPro" id="IPR027417">
    <property type="entry name" value="P-loop_NTPase"/>
</dbReference>
<evidence type="ECO:0000256" key="10">
    <source>
        <dbReference type="ARBA" id="ARBA00023212"/>
    </source>
</evidence>
<evidence type="ECO:0000256" key="1">
    <source>
        <dbReference type="ARBA" id="ARBA00004245"/>
    </source>
</evidence>
<gene>
    <name evidence="18" type="primary">LOC107218539</name>
</gene>
<evidence type="ECO:0000256" key="3">
    <source>
        <dbReference type="ARBA" id="ARBA00022618"/>
    </source>
</evidence>
<dbReference type="PROSITE" id="PS50067">
    <property type="entry name" value="KINESIN_MOTOR_2"/>
    <property type="match status" value="1"/>
</dbReference>
<dbReference type="Proteomes" id="UP000829291">
    <property type="component" value="Chromosome 1"/>
</dbReference>
<dbReference type="InterPro" id="IPR019821">
    <property type="entry name" value="Kinesin_motor_CS"/>
</dbReference>
<evidence type="ECO:0000256" key="9">
    <source>
        <dbReference type="ARBA" id="ARBA00023175"/>
    </source>
</evidence>
<feature type="region of interest" description="Disordered" evidence="14">
    <location>
        <begin position="1051"/>
        <end position="1075"/>
    </location>
</feature>
<keyword evidence="6" id="KW-0498">Mitosis</keyword>
<dbReference type="PANTHER" id="PTHR47971:SF8">
    <property type="entry name" value="KINESIN-LIKE PROTEIN"/>
    <property type="match status" value="1"/>
</dbReference>
<keyword evidence="8 13" id="KW-0175">Coiled coil</keyword>
<feature type="compositionally biased region" description="Basic and acidic residues" evidence="14">
    <location>
        <begin position="1227"/>
        <end position="1239"/>
    </location>
</feature>
<keyword evidence="2" id="KW-0963">Cytoplasm</keyword>
<keyword evidence="5 12" id="KW-0547">Nucleotide-binding</keyword>
<evidence type="ECO:0000259" key="16">
    <source>
        <dbReference type="PROSITE" id="PS50067"/>
    </source>
</evidence>
<feature type="region of interest" description="Disordered" evidence="14">
    <location>
        <begin position="1191"/>
        <end position="1239"/>
    </location>
</feature>
<keyword evidence="15" id="KW-1133">Transmembrane helix</keyword>
<keyword evidence="15" id="KW-0472">Membrane</keyword>
<evidence type="ECO:0000256" key="15">
    <source>
        <dbReference type="SAM" id="Phobius"/>
    </source>
</evidence>
<dbReference type="InterPro" id="IPR001752">
    <property type="entry name" value="Kinesin_motor_dom"/>
</dbReference>
<proteinExistence type="inferred from homology"/>
<name>A0ABM3GPN2_NEOLC</name>
<keyword evidence="15" id="KW-0812">Transmembrane</keyword>
<sequence length="1549" mass="173063">MGWLTQCVCGARSAGSEPDVRQKSAGKRGKKRKNKKGEQKNSAGSPNVNRNAIAIEPVAQSTELNSSNRDEAVLKDAGHVSNNRHVDVEAGIKNSEKLSTPDKKCEIVHENSEFAAESSCSNFSSSIVDHEKYITDDPSFEQISLNFDHDPGAVRPKRWSIHGTDTNNGNVGNLGLRYFKKTPQSTEKNTVFAVKKSSTNASNENKFSTTSTKGDHRFGFRTVKDIDLQDSRQATEGVSTALGSVDRKLGLSYVVLKQTEESSRNGDSTGMVPFSGDSDVGNFERAYVVLPEIERDKSAESNDPNQKQRRTLQNPHRATMPISRLPRSKPNVVKKSSDFPEIQTNKYGFRQPAGSPVTTPVTEINRSRNSCSFEIPWFDDKTVTKKPRQSKILKPQEIPKIATKIKESNETALANERLKEHGNGRVHSAIVSGVNWEQRSVTVEWFERGETKGKEVEIDAILALNPELVPKTMGPPPPVNNHMMPSRNKDSSGEEDDGVDEYENQDEGSLGRSGAQQTTRNGLSSATLPVRVTSRLSNTTRASIPVKGKSVPNRQITRAGRPTNIIPPITSVNGHGDSISGLTRRELENIPPTPVTPAPSSASTVAMSKQKQLQIQQAQQQQLQIQQQQQQLQQQQAAQIENGRGRRSNVVKEVERLKKNREERRQRQAELKEEKEALMNLDPGNPNWEFLAMIREYQNTIDFRPLRDTDAVEDHQITVCVRKRPLNRKEVNRKEVDVISVPSKDQMVVHEPKAKVDLTKYLENQLFRFDYAFDETCTNEIVYKYTAKPLVQTIFEGGMATCFAYGQTGSGKTHTMGGDFNGKTQDCKKGIYAMVAKDVFKYLKSTKYRPLNLIISASFFEIYSGKVFDLLAEKEKLRVLEDGKQQVQIVGLTEKVVESCDEVLKLIQHGNSARTSGQTSANANSSRSHAVFQIIARTPGTHKVHGKFSLIDLAGNERGADTSSANRQTRMEGAEINKSLLALKECIRALGRKGTHLPFRASKLTQVLRDSFIGEKSKTCMIAMISPGMSSCEHSLNTLRYADRVKELAATDPTEVKAPSTDDDERGLKIEDHSNNSVLSDSDLAQLRSLNEGELSQDLYTFHEAVSALQLLEEEVLDTHKLVVDNTTRFLNDAHSVFSATHEVDYDQEDTHAMTKANSIFTLSHNWRGSNATLNTTLSINDKLNNNPDYDSHSNLNSSTQISGKNSYNSPWKDELNFGNSENSDSDQDKLEVESEKKYSETLSTVSINTMHNKTFSDRTTPPHKKCETRRSTISGIKKYSKYNWAGTFDNRAKKKISFMESSLSKSITAEGNVESREISDKNECRTTEKKTMNFTINPTSECNSCDSYEDDSLKVNDKFSDELKYTKFSNIDRTSDSKLNNMIESDLIFPPVTDNSYFIKNDASPARINIFTDCSDKNLEMPSILKSTANTASSILKVNQQMKNRYHIKLDTLQPNFNTSVPEKGPIDSGFERTSTLVKKCVLKKSIDSNIAEISVVESQIEDPKLMKKSLCRKLFQIASNLIINVILFTLLPAVYIAFFAYLHSVNE</sequence>
<dbReference type="PANTHER" id="PTHR47971">
    <property type="entry name" value="KINESIN-RELATED PROTEIN 6"/>
    <property type="match status" value="1"/>
</dbReference>
<dbReference type="SUPFAM" id="SSF52540">
    <property type="entry name" value="P-loop containing nucleoside triphosphate hydrolases"/>
    <property type="match status" value="1"/>
</dbReference>
<dbReference type="InterPro" id="IPR036961">
    <property type="entry name" value="Kinesin_motor_dom_sf"/>
</dbReference>
<feature type="compositionally biased region" description="Polar residues" evidence="14">
    <location>
        <begin position="514"/>
        <end position="527"/>
    </location>
</feature>
<accession>A0ABM3GPN2</accession>
<feature type="binding site" evidence="12">
    <location>
        <begin position="806"/>
        <end position="813"/>
    </location>
    <ligand>
        <name>ATP</name>
        <dbReference type="ChEBI" id="CHEBI:30616"/>
    </ligand>
</feature>
<dbReference type="Pfam" id="PF22923">
    <property type="entry name" value="KIF2A-like_1st"/>
    <property type="match status" value="1"/>
</dbReference>
<reference evidence="18" key="1">
    <citation type="submission" date="2025-08" db="UniProtKB">
        <authorList>
            <consortium name="RefSeq"/>
        </authorList>
    </citation>
    <scope>IDENTIFICATION</scope>
    <source>
        <tissue evidence="18">Thorax and Abdomen</tissue>
    </source>
</reference>
<evidence type="ECO:0000313" key="17">
    <source>
        <dbReference type="Proteomes" id="UP000829291"/>
    </source>
</evidence>
<feature type="compositionally biased region" description="Polar residues" evidence="14">
    <location>
        <begin position="1191"/>
        <end position="1210"/>
    </location>
</feature>
<feature type="domain" description="Kinesin motor" evidence="16">
    <location>
        <begin position="716"/>
        <end position="1048"/>
    </location>
</feature>
<organism evidence="17 18">
    <name type="scientific">Neodiprion lecontei</name>
    <name type="common">Redheaded pine sawfly</name>
    <dbReference type="NCBI Taxonomy" id="441921"/>
    <lineage>
        <taxon>Eukaryota</taxon>
        <taxon>Metazoa</taxon>
        <taxon>Ecdysozoa</taxon>
        <taxon>Arthropoda</taxon>
        <taxon>Hexapoda</taxon>
        <taxon>Insecta</taxon>
        <taxon>Pterygota</taxon>
        <taxon>Neoptera</taxon>
        <taxon>Endopterygota</taxon>
        <taxon>Hymenoptera</taxon>
        <taxon>Tenthredinoidea</taxon>
        <taxon>Diprionidae</taxon>
        <taxon>Diprioninae</taxon>
        <taxon>Neodiprion</taxon>
    </lineage>
</organism>
<evidence type="ECO:0000256" key="5">
    <source>
        <dbReference type="ARBA" id="ARBA00022741"/>
    </source>
</evidence>
<keyword evidence="9 12" id="KW-0505">Motor protein</keyword>
<dbReference type="InterPro" id="IPR054473">
    <property type="entry name" value="KIF2A-like_N"/>
</dbReference>
<evidence type="ECO:0000256" key="8">
    <source>
        <dbReference type="ARBA" id="ARBA00023054"/>
    </source>
</evidence>
<dbReference type="Gene3D" id="3.40.850.10">
    <property type="entry name" value="Kinesin motor domain"/>
    <property type="match status" value="1"/>
</dbReference>
<feature type="compositionally biased region" description="Polar residues" evidence="14">
    <location>
        <begin position="301"/>
        <end position="316"/>
    </location>
</feature>
<keyword evidence="17" id="KW-1185">Reference proteome</keyword>
<comment type="similarity">
    <text evidence="12">Belongs to the TRAFAC class myosin-kinesin ATPase superfamily. Kinesin family.</text>
</comment>
<keyword evidence="11" id="KW-0131">Cell cycle</keyword>
<feature type="compositionally biased region" description="Acidic residues" evidence="14">
    <location>
        <begin position="493"/>
        <end position="506"/>
    </location>
</feature>
<dbReference type="CDD" id="cd01367">
    <property type="entry name" value="KISc_KIF2_like"/>
    <property type="match status" value="1"/>
</dbReference>
<evidence type="ECO:0000313" key="18">
    <source>
        <dbReference type="RefSeq" id="XP_046602233.1"/>
    </source>
</evidence>
<feature type="compositionally biased region" description="Basic and acidic residues" evidence="14">
    <location>
        <begin position="68"/>
        <end position="80"/>
    </location>
</feature>
<dbReference type="RefSeq" id="XP_046602233.1">
    <property type="nucleotide sequence ID" value="XM_046746277.1"/>
</dbReference>
<evidence type="ECO:0000256" key="4">
    <source>
        <dbReference type="ARBA" id="ARBA00022701"/>
    </source>
</evidence>
<evidence type="ECO:0000256" key="2">
    <source>
        <dbReference type="ARBA" id="ARBA00022490"/>
    </source>
</evidence>
<dbReference type="PROSITE" id="PS00411">
    <property type="entry name" value="KINESIN_MOTOR_1"/>
    <property type="match status" value="1"/>
</dbReference>
<evidence type="ECO:0000256" key="11">
    <source>
        <dbReference type="ARBA" id="ARBA00023306"/>
    </source>
</evidence>
<dbReference type="Pfam" id="PF00225">
    <property type="entry name" value="Kinesin"/>
    <property type="match status" value="1"/>
</dbReference>